<dbReference type="AlphaFoldDB" id="A0A834WIK8"/>
<keyword evidence="2" id="KW-1185">Reference proteome</keyword>
<protein>
    <submittedName>
        <fullName evidence="1">Perakine reductase</fullName>
    </submittedName>
</protein>
<evidence type="ECO:0000313" key="2">
    <source>
        <dbReference type="Proteomes" id="UP000634136"/>
    </source>
</evidence>
<accession>A0A834WIK8</accession>
<sequence>MAWTSRDQQKAKVLTRLTAIGAYRALTKDIKDNLGFCENCSSLSCCTCGMNFIWQHPTSLASNSEPKALRFQSWVLGVWDCLAITMIPFLMKLCEEDLKEIL</sequence>
<proteinExistence type="predicted"/>
<organism evidence="1 2">
    <name type="scientific">Senna tora</name>
    <dbReference type="NCBI Taxonomy" id="362788"/>
    <lineage>
        <taxon>Eukaryota</taxon>
        <taxon>Viridiplantae</taxon>
        <taxon>Streptophyta</taxon>
        <taxon>Embryophyta</taxon>
        <taxon>Tracheophyta</taxon>
        <taxon>Spermatophyta</taxon>
        <taxon>Magnoliopsida</taxon>
        <taxon>eudicotyledons</taxon>
        <taxon>Gunneridae</taxon>
        <taxon>Pentapetalae</taxon>
        <taxon>rosids</taxon>
        <taxon>fabids</taxon>
        <taxon>Fabales</taxon>
        <taxon>Fabaceae</taxon>
        <taxon>Caesalpinioideae</taxon>
        <taxon>Cassia clade</taxon>
        <taxon>Senna</taxon>
    </lineage>
</organism>
<gene>
    <name evidence="1" type="ORF">G2W53_022251</name>
</gene>
<name>A0A834WIK8_9FABA</name>
<dbReference type="EMBL" id="JAAIUW010000007">
    <property type="protein sequence ID" value="KAF7824107.1"/>
    <property type="molecule type" value="Genomic_DNA"/>
</dbReference>
<dbReference type="Proteomes" id="UP000634136">
    <property type="component" value="Unassembled WGS sequence"/>
</dbReference>
<evidence type="ECO:0000313" key="1">
    <source>
        <dbReference type="EMBL" id="KAF7824107.1"/>
    </source>
</evidence>
<reference evidence="1" key="1">
    <citation type="submission" date="2020-09" db="EMBL/GenBank/DDBJ databases">
        <title>Genome-Enabled Discovery of Anthraquinone Biosynthesis in Senna tora.</title>
        <authorList>
            <person name="Kang S.-H."/>
            <person name="Pandey R.P."/>
            <person name="Lee C.-M."/>
            <person name="Sim J.-S."/>
            <person name="Jeong J.-T."/>
            <person name="Choi B.-S."/>
            <person name="Jung M."/>
            <person name="Ginzburg D."/>
            <person name="Zhao K."/>
            <person name="Won S.Y."/>
            <person name="Oh T.-J."/>
            <person name="Yu Y."/>
            <person name="Kim N.-H."/>
            <person name="Lee O.R."/>
            <person name="Lee T.-H."/>
            <person name="Bashyal P."/>
            <person name="Kim T.-S."/>
            <person name="Lee W.-H."/>
            <person name="Kawkins C."/>
            <person name="Kim C.-K."/>
            <person name="Kim J.S."/>
            <person name="Ahn B.O."/>
            <person name="Rhee S.Y."/>
            <person name="Sohng J.K."/>
        </authorList>
    </citation>
    <scope>NUCLEOTIDE SEQUENCE</scope>
    <source>
        <tissue evidence="1">Leaf</tissue>
    </source>
</reference>
<comment type="caution">
    <text evidence="1">The sequence shown here is derived from an EMBL/GenBank/DDBJ whole genome shotgun (WGS) entry which is preliminary data.</text>
</comment>